<reference evidence="1 2" key="1">
    <citation type="submission" date="2023-03" db="EMBL/GenBank/DDBJ databases">
        <title>Draft genome sequence of Streptomyces sp. RB6PN23 isolated from peat swamp forest in Thailand.</title>
        <authorList>
            <person name="Klaysubun C."/>
            <person name="Duangmal K."/>
        </authorList>
    </citation>
    <scope>NUCLEOTIDE SEQUENCE [LARGE SCALE GENOMIC DNA]</scope>
    <source>
        <strain evidence="1 2">RB6PN23</strain>
    </source>
</reference>
<keyword evidence="2" id="KW-1185">Reference proteome</keyword>
<comment type="caution">
    <text evidence="1">The sequence shown here is derived from an EMBL/GenBank/DDBJ whole genome shotgun (WGS) entry which is preliminary data.</text>
</comment>
<evidence type="ECO:0000313" key="1">
    <source>
        <dbReference type="EMBL" id="MDF3294410.1"/>
    </source>
</evidence>
<protein>
    <recommendedName>
        <fullName evidence="3">Acyl carrier protein</fullName>
    </recommendedName>
</protein>
<sequence length="51" mass="5299">MAGKCTRGGSGTNADEAAELVGQIEAQLGLLDCPAVELPYRDLAFGRTNMS</sequence>
<dbReference type="EMBL" id="JARJBC010000051">
    <property type="protein sequence ID" value="MDF3294410.1"/>
    <property type="molecule type" value="Genomic_DNA"/>
</dbReference>
<accession>A0ABT5ZX51</accession>
<proteinExistence type="predicted"/>
<name>A0ABT5ZX51_9ACTN</name>
<evidence type="ECO:0008006" key="3">
    <source>
        <dbReference type="Google" id="ProtNLM"/>
    </source>
</evidence>
<gene>
    <name evidence="1" type="ORF">P3G67_35540</name>
</gene>
<dbReference type="RefSeq" id="WP_276097207.1">
    <property type="nucleotide sequence ID" value="NZ_JARJBC010000051.1"/>
</dbReference>
<organism evidence="1 2">
    <name type="scientific">Streptomyces silvisoli</name>
    <dbReference type="NCBI Taxonomy" id="3034235"/>
    <lineage>
        <taxon>Bacteria</taxon>
        <taxon>Bacillati</taxon>
        <taxon>Actinomycetota</taxon>
        <taxon>Actinomycetes</taxon>
        <taxon>Kitasatosporales</taxon>
        <taxon>Streptomycetaceae</taxon>
        <taxon>Streptomyces</taxon>
    </lineage>
</organism>
<evidence type="ECO:0000313" key="2">
    <source>
        <dbReference type="Proteomes" id="UP001216579"/>
    </source>
</evidence>
<dbReference type="Proteomes" id="UP001216579">
    <property type="component" value="Unassembled WGS sequence"/>
</dbReference>